<evidence type="ECO:0000313" key="2">
    <source>
        <dbReference type="EMBL" id="KAJ5084763.1"/>
    </source>
</evidence>
<dbReference type="EMBL" id="JAPMSZ010000011">
    <property type="protein sequence ID" value="KAJ5084763.1"/>
    <property type="molecule type" value="Genomic_DNA"/>
</dbReference>
<reference evidence="2" key="2">
    <citation type="journal article" date="2023" name="IMA Fungus">
        <title>Comparative genomic study of the Penicillium genus elucidates a diverse pangenome and 15 lateral gene transfer events.</title>
        <authorList>
            <person name="Petersen C."/>
            <person name="Sorensen T."/>
            <person name="Nielsen M.R."/>
            <person name="Sondergaard T.E."/>
            <person name="Sorensen J.L."/>
            <person name="Fitzpatrick D.A."/>
            <person name="Frisvad J.C."/>
            <person name="Nielsen K.L."/>
        </authorList>
    </citation>
    <scope>NUCLEOTIDE SEQUENCE</scope>
    <source>
        <strain evidence="2">IBT 34128</strain>
    </source>
</reference>
<evidence type="ECO:0000313" key="3">
    <source>
        <dbReference type="Proteomes" id="UP001141434"/>
    </source>
</evidence>
<accession>A0A9W9JX29</accession>
<dbReference type="OrthoDB" id="2906425at2759"/>
<dbReference type="RefSeq" id="XP_056508160.1">
    <property type="nucleotide sequence ID" value="XM_056659867.1"/>
</dbReference>
<protein>
    <submittedName>
        <fullName evidence="2">Uncharacterized protein</fullName>
    </submittedName>
</protein>
<dbReference type="AlphaFoldDB" id="A0A9W9JX29"/>
<comment type="caution">
    <text evidence="2">The sequence shown here is derived from an EMBL/GenBank/DDBJ whole genome shotgun (WGS) entry which is preliminary data.</text>
</comment>
<organism evidence="2 3">
    <name type="scientific">Penicillium alfredii</name>
    <dbReference type="NCBI Taxonomy" id="1506179"/>
    <lineage>
        <taxon>Eukaryota</taxon>
        <taxon>Fungi</taxon>
        <taxon>Dikarya</taxon>
        <taxon>Ascomycota</taxon>
        <taxon>Pezizomycotina</taxon>
        <taxon>Eurotiomycetes</taxon>
        <taxon>Eurotiomycetidae</taxon>
        <taxon>Eurotiales</taxon>
        <taxon>Aspergillaceae</taxon>
        <taxon>Penicillium</taxon>
    </lineage>
</organism>
<feature type="region of interest" description="Disordered" evidence="1">
    <location>
        <begin position="1"/>
        <end position="21"/>
    </location>
</feature>
<sequence length="88" mass="9784">MIPDAPNFDAKDSSFFNKWRTLPPPEQVQEKAKAQWVSGTSLDKRKTLSYGARYMRPPPAVFENMGLVVKCGVEVGIPEARLSTEGSQ</sequence>
<reference evidence="2" key="1">
    <citation type="submission" date="2022-11" db="EMBL/GenBank/DDBJ databases">
        <authorList>
            <person name="Petersen C."/>
        </authorList>
    </citation>
    <scope>NUCLEOTIDE SEQUENCE</scope>
    <source>
        <strain evidence="2">IBT 34128</strain>
    </source>
</reference>
<proteinExistence type="predicted"/>
<name>A0A9W9JX29_9EURO</name>
<dbReference type="GeneID" id="81399036"/>
<evidence type="ECO:0000256" key="1">
    <source>
        <dbReference type="SAM" id="MobiDB-lite"/>
    </source>
</evidence>
<keyword evidence="3" id="KW-1185">Reference proteome</keyword>
<dbReference type="Proteomes" id="UP001141434">
    <property type="component" value="Unassembled WGS sequence"/>
</dbReference>
<gene>
    <name evidence="2" type="ORF">NUU61_009342</name>
</gene>